<evidence type="ECO:0000313" key="1">
    <source>
        <dbReference type="Proteomes" id="UP000887578"/>
    </source>
</evidence>
<reference evidence="2" key="1">
    <citation type="submission" date="2022-11" db="UniProtKB">
        <authorList>
            <consortium name="WormBaseParasite"/>
        </authorList>
    </citation>
    <scope>IDENTIFICATION</scope>
</reference>
<name>A0A914P9S6_9BILA</name>
<dbReference type="AlphaFoldDB" id="A0A914P9S6"/>
<evidence type="ECO:0000313" key="2">
    <source>
        <dbReference type="WBParaSite" id="PDA_v2.g14818.t1"/>
    </source>
</evidence>
<keyword evidence="1" id="KW-1185">Reference proteome</keyword>
<sequence>MMRRYGESSSPISKKKLLSFDERRKILNHISIFGTSKSCITLKYDAADYLHAEFSTKFMPLSVLMKSINLITEIYVEFDKNNGERVSIQLLIWPATKILHGIILHQKNPKVLNVIIADLIPLICNKVMSKIHIPSPDFEMFTCLISSFCLRNSAARHKIRTTSFPSTLIDLLGKRKLSSNDFRNTGTLLSIMEEDDIEFDNVVTTKNFSDI</sequence>
<organism evidence="1 2">
    <name type="scientific">Panagrolaimus davidi</name>
    <dbReference type="NCBI Taxonomy" id="227884"/>
    <lineage>
        <taxon>Eukaryota</taxon>
        <taxon>Metazoa</taxon>
        <taxon>Ecdysozoa</taxon>
        <taxon>Nematoda</taxon>
        <taxon>Chromadorea</taxon>
        <taxon>Rhabditida</taxon>
        <taxon>Tylenchina</taxon>
        <taxon>Panagrolaimomorpha</taxon>
        <taxon>Panagrolaimoidea</taxon>
        <taxon>Panagrolaimidae</taxon>
        <taxon>Panagrolaimus</taxon>
    </lineage>
</organism>
<protein>
    <submittedName>
        <fullName evidence="2">Uncharacterized protein</fullName>
    </submittedName>
</protein>
<dbReference type="Proteomes" id="UP000887578">
    <property type="component" value="Unplaced"/>
</dbReference>
<accession>A0A914P9S6</accession>
<dbReference type="WBParaSite" id="PDA_v2.g14818.t1">
    <property type="protein sequence ID" value="PDA_v2.g14818.t1"/>
    <property type="gene ID" value="PDA_v2.g14818"/>
</dbReference>
<proteinExistence type="predicted"/>